<accession>A0A915DU77</accession>
<reference evidence="2" key="1">
    <citation type="submission" date="2022-11" db="UniProtKB">
        <authorList>
            <consortium name="WormBaseParasite"/>
        </authorList>
    </citation>
    <scope>IDENTIFICATION</scope>
</reference>
<evidence type="ECO:0000313" key="2">
    <source>
        <dbReference type="WBParaSite" id="jg23226"/>
    </source>
</evidence>
<protein>
    <submittedName>
        <fullName evidence="2">Ovule protein</fullName>
    </submittedName>
</protein>
<name>A0A915DU77_9BILA</name>
<dbReference type="AlphaFoldDB" id="A0A915DU77"/>
<dbReference type="Proteomes" id="UP000887574">
    <property type="component" value="Unplaced"/>
</dbReference>
<dbReference type="WBParaSite" id="jg23226">
    <property type="protein sequence ID" value="jg23226"/>
    <property type="gene ID" value="jg23226"/>
</dbReference>
<evidence type="ECO:0000313" key="1">
    <source>
        <dbReference type="Proteomes" id="UP000887574"/>
    </source>
</evidence>
<sequence>MILQNGCLMNGCLSLQSSLSDQLFFRYDQLLLKCRSFLPFHRHFLLIHSHLLLVKDQNRSSSARAHHLEAYYDICANTSW</sequence>
<keyword evidence="1" id="KW-1185">Reference proteome</keyword>
<proteinExistence type="predicted"/>
<organism evidence="1 2">
    <name type="scientific">Ditylenchus dipsaci</name>
    <dbReference type="NCBI Taxonomy" id="166011"/>
    <lineage>
        <taxon>Eukaryota</taxon>
        <taxon>Metazoa</taxon>
        <taxon>Ecdysozoa</taxon>
        <taxon>Nematoda</taxon>
        <taxon>Chromadorea</taxon>
        <taxon>Rhabditida</taxon>
        <taxon>Tylenchina</taxon>
        <taxon>Tylenchomorpha</taxon>
        <taxon>Sphaerularioidea</taxon>
        <taxon>Anguinidae</taxon>
        <taxon>Anguininae</taxon>
        <taxon>Ditylenchus</taxon>
    </lineage>
</organism>